<gene>
    <name evidence="6" type="ORF">ETD85_32135</name>
</gene>
<dbReference type="Pfam" id="PF00496">
    <property type="entry name" value="SBP_bac_5"/>
    <property type="match status" value="1"/>
</dbReference>
<dbReference type="InterPro" id="IPR000914">
    <property type="entry name" value="SBP_5_dom"/>
</dbReference>
<dbReference type="PANTHER" id="PTHR30290:SF10">
    <property type="entry name" value="PERIPLASMIC OLIGOPEPTIDE-BINDING PROTEIN-RELATED"/>
    <property type="match status" value="1"/>
</dbReference>
<dbReference type="PROSITE" id="PS01040">
    <property type="entry name" value="SBP_BACTERIAL_5"/>
    <property type="match status" value="1"/>
</dbReference>
<evidence type="ECO:0000259" key="5">
    <source>
        <dbReference type="Pfam" id="PF00496"/>
    </source>
</evidence>
<evidence type="ECO:0000313" key="6">
    <source>
        <dbReference type="EMBL" id="TMR29503.1"/>
    </source>
</evidence>
<dbReference type="InterPro" id="IPR030678">
    <property type="entry name" value="Peptide/Ni-bd"/>
</dbReference>
<keyword evidence="7" id="KW-1185">Reference proteome</keyword>
<dbReference type="OrthoDB" id="5240629at2"/>
<dbReference type="SUPFAM" id="SSF53850">
    <property type="entry name" value="Periplasmic binding protein-like II"/>
    <property type="match status" value="1"/>
</dbReference>
<organism evidence="6 7">
    <name type="scientific">Nonomuraea zeae</name>
    <dbReference type="NCBI Taxonomy" id="1642303"/>
    <lineage>
        <taxon>Bacteria</taxon>
        <taxon>Bacillati</taxon>
        <taxon>Actinomycetota</taxon>
        <taxon>Actinomycetes</taxon>
        <taxon>Streptosporangiales</taxon>
        <taxon>Streptosporangiaceae</taxon>
        <taxon>Nonomuraea</taxon>
    </lineage>
</organism>
<comment type="subcellular location">
    <subcellularLocation>
        <location evidence="1">Cell membrane</location>
        <topology evidence="1">Lipid-anchor</topology>
    </subcellularLocation>
</comment>
<evidence type="ECO:0000256" key="4">
    <source>
        <dbReference type="ARBA" id="ARBA00022729"/>
    </source>
</evidence>
<protein>
    <submittedName>
        <fullName evidence="6">ABC transporter substrate-binding protein</fullName>
    </submittedName>
</protein>
<feature type="domain" description="Solute-binding protein family 5" evidence="5">
    <location>
        <begin position="108"/>
        <end position="472"/>
    </location>
</feature>
<comment type="caution">
    <text evidence="6">The sequence shown here is derived from an EMBL/GenBank/DDBJ whole genome shotgun (WGS) entry which is preliminary data.</text>
</comment>
<dbReference type="CDD" id="cd08492">
    <property type="entry name" value="PBP2_NikA_DppA_OppA_like_15"/>
    <property type="match status" value="1"/>
</dbReference>
<name>A0A5S4G988_9ACTN</name>
<dbReference type="AlphaFoldDB" id="A0A5S4G988"/>
<dbReference type="PIRSF" id="PIRSF002741">
    <property type="entry name" value="MppA"/>
    <property type="match status" value="1"/>
</dbReference>
<dbReference type="GO" id="GO:1904680">
    <property type="term" value="F:peptide transmembrane transporter activity"/>
    <property type="evidence" value="ECO:0007669"/>
    <property type="project" value="TreeGrafter"/>
</dbReference>
<dbReference type="GO" id="GO:0043190">
    <property type="term" value="C:ATP-binding cassette (ABC) transporter complex"/>
    <property type="evidence" value="ECO:0007669"/>
    <property type="project" value="InterPro"/>
</dbReference>
<evidence type="ECO:0000256" key="2">
    <source>
        <dbReference type="ARBA" id="ARBA00005695"/>
    </source>
</evidence>
<dbReference type="InterPro" id="IPR023765">
    <property type="entry name" value="SBP_5_CS"/>
</dbReference>
<sequence length="568" mass="61584">MVHRNPCNAGRQYLFLDVCVRTPMLTRLKPLLATALLASLLAACGAGPEEAAAPAAGTTPRDGGRLVLGENGDEPACLDPHQLSTTNTTVVGRPVFDSLLWQDADGALKPWLATAWKISDDGLTYTFTLRDGVKFHDGSVWNAEALKANLEHMRDPATKSPLAAAYIAPYEDSEVVDERTLKVRLSSPYSAFLNVLAQSYLAMISPKQIKEDPGGTCEHPVGSGPFVFEKWTKGQSITYRKNPDYAWGSDGHTGPAHLDGLEIRFLAEDATRYNALLAGEVDVIDNTPPASVEDVKANPDLSFTSIDRPGHPFSVWLNTGREPFGDPRVRQALTLAVDRQAIVNSVSFGQWKLATGFVTPSTPDHAKGLDGRITHDPAKAARLLDEAGWTAKDKDGVRTKDGKRLTAIALDTGVNPQNTQILVQTQAAAAKAGIEIKIENVTAQVSSDRTAKGDFDLSVGIWTTNTADVLWIQYSSKNITTGKRRGQNTTRLSDPQLDKLLEQARAATDDTERAGLYDQAQSRLIDLTPAIPLYNRPSLVSAQKKVHGLAWDHAYGAVTFLDTWVSSP</sequence>
<dbReference type="Proteomes" id="UP000306628">
    <property type="component" value="Unassembled WGS sequence"/>
</dbReference>
<reference evidence="6 7" key="1">
    <citation type="submission" date="2019-05" db="EMBL/GenBank/DDBJ databases">
        <title>Draft genome sequence of Nonomuraea zeae DSM 100528.</title>
        <authorList>
            <person name="Saricaoglu S."/>
            <person name="Isik K."/>
        </authorList>
    </citation>
    <scope>NUCLEOTIDE SEQUENCE [LARGE SCALE GENOMIC DNA]</scope>
    <source>
        <strain evidence="6 7">DSM 100528</strain>
    </source>
</reference>
<dbReference type="GO" id="GO:0015833">
    <property type="term" value="P:peptide transport"/>
    <property type="evidence" value="ECO:0007669"/>
    <property type="project" value="TreeGrafter"/>
</dbReference>
<evidence type="ECO:0000256" key="3">
    <source>
        <dbReference type="ARBA" id="ARBA00022448"/>
    </source>
</evidence>
<dbReference type="EMBL" id="VCKX01000118">
    <property type="protein sequence ID" value="TMR29503.1"/>
    <property type="molecule type" value="Genomic_DNA"/>
</dbReference>
<dbReference type="PANTHER" id="PTHR30290">
    <property type="entry name" value="PERIPLASMIC BINDING COMPONENT OF ABC TRANSPORTER"/>
    <property type="match status" value="1"/>
</dbReference>
<accession>A0A5S4G988</accession>
<evidence type="ECO:0000313" key="7">
    <source>
        <dbReference type="Proteomes" id="UP000306628"/>
    </source>
</evidence>
<dbReference type="Gene3D" id="3.10.105.10">
    <property type="entry name" value="Dipeptide-binding Protein, Domain 3"/>
    <property type="match status" value="1"/>
</dbReference>
<evidence type="ECO:0000256" key="1">
    <source>
        <dbReference type="ARBA" id="ARBA00004193"/>
    </source>
</evidence>
<comment type="similarity">
    <text evidence="2">Belongs to the bacterial solute-binding protein 5 family.</text>
</comment>
<keyword evidence="4" id="KW-0732">Signal</keyword>
<proteinExistence type="inferred from homology"/>
<keyword evidence="3" id="KW-0813">Transport</keyword>
<dbReference type="GO" id="GO:0042597">
    <property type="term" value="C:periplasmic space"/>
    <property type="evidence" value="ECO:0007669"/>
    <property type="project" value="UniProtKB-ARBA"/>
</dbReference>
<dbReference type="Gene3D" id="3.40.190.10">
    <property type="entry name" value="Periplasmic binding protein-like II"/>
    <property type="match status" value="1"/>
</dbReference>
<dbReference type="InterPro" id="IPR039424">
    <property type="entry name" value="SBP_5"/>
</dbReference>